<sequence length="315" mass="35362">MKLERFSDLVLRLTASAVDMSPADFRQRMVALLGEAVDFDAAWWGWSSFAGNKVNIVNSGRYRMPPEFEAAAKAVAPIDPFIRHGRNLPVFALTLTPREAAVSEDYLAFSERFGIATMMNGHCRLDQSSAYHFFMSIYRGPERPVFETQDAANFEIILRHLEQGLSLSVRTELRARAGRNGEAALFDEDVQIVRATPGFDAMLETEGLSSRRAAALLKQIVRQGGHHRGRNLVLEAETYKPGLTFVRLARLALWHRLSVQERRVAEKLIAGASARQISEAFGVSSNTVRNQIASIYRRLEVKTRIELLQRLSGET</sequence>
<dbReference type="PROSITE" id="PS00622">
    <property type="entry name" value="HTH_LUXR_1"/>
    <property type="match status" value="1"/>
</dbReference>
<name>A0ABU0IK60_9HYPH</name>
<keyword evidence="4" id="KW-1185">Reference proteome</keyword>
<dbReference type="InterPro" id="IPR036388">
    <property type="entry name" value="WH-like_DNA-bd_sf"/>
</dbReference>
<protein>
    <submittedName>
        <fullName evidence="3">DNA-binding CsgD family transcriptional regulator</fullName>
    </submittedName>
</protein>
<feature type="domain" description="HTH luxR-type" evidence="2">
    <location>
        <begin position="250"/>
        <end position="315"/>
    </location>
</feature>
<comment type="caution">
    <text evidence="3">The sequence shown here is derived from an EMBL/GenBank/DDBJ whole genome shotgun (WGS) entry which is preliminary data.</text>
</comment>
<dbReference type="Proteomes" id="UP001235269">
    <property type="component" value="Unassembled WGS sequence"/>
</dbReference>
<dbReference type="Gene3D" id="1.10.10.10">
    <property type="entry name" value="Winged helix-like DNA-binding domain superfamily/Winged helix DNA-binding domain"/>
    <property type="match status" value="1"/>
</dbReference>
<dbReference type="PROSITE" id="PS50043">
    <property type="entry name" value="HTH_LUXR_2"/>
    <property type="match status" value="1"/>
</dbReference>
<dbReference type="EMBL" id="JAUSWH010000016">
    <property type="protein sequence ID" value="MDQ0457626.1"/>
    <property type="molecule type" value="Genomic_DNA"/>
</dbReference>
<proteinExistence type="predicted"/>
<evidence type="ECO:0000313" key="3">
    <source>
        <dbReference type="EMBL" id="MDQ0457626.1"/>
    </source>
</evidence>
<gene>
    <name evidence="3" type="ORF">QO005_003984</name>
</gene>
<evidence type="ECO:0000313" key="4">
    <source>
        <dbReference type="Proteomes" id="UP001235269"/>
    </source>
</evidence>
<dbReference type="PRINTS" id="PR00038">
    <property type="entry name" value="HTHLUXR"/>
</dbReference>
<dbReference type="Pfam" id="PF00196">
    <property type="entry name" value="GerE"/>
    <property type="match status" value="1"/>
</dbReference>
<dbReference type="SUPFAM" id="SSF46894">
    <property type="entry name" value="C-terminal effector domain of the bipartite response regulators"/>
    <property type="match status" value="1"/>
</dbReference>
<dbReference type="SMART" id="SM00421">
    <property type="entry name" value="HTH_LUXR"/>
    <property type="match status" value="1"/>
</dbReference>
<dbReference type="CDD" id="cd06170">
    <property type="entry name" value="LuxR_C_like"/>
    <property type="match status" value="1"/>
</dbReference>
<dbReference type="InterPro" id="IPR016032">
    <property type="entry name" value="Sig_transdc_resp-reg_C-effctor"/>
</dbReference>
<dbReference type="PANTHER" id="PTHR43214">
    <property type="entry name" value="TWO-COMPONENT RESPONSE REGULATOR"/>
    <property type="match status" value="1"/>
</dbReference>
<keyword evidence="1 3" id="KW-0238">DNA-binding</keyword>
<dbReference type="InterPro" id="IPR039420">
    <property type="entry name" value="WalR-like"/>
</dbReference>
<accession>A0ABU0IK60</accession>
<dbReference type="RefSeq" id="WP_307159756.1">
    <property type="nucleotide sequence ID" value="NZ_JAUSWH010000016.1"/>
</dbReference>
<organism evidence="3 4">
    <name type="scientific">Rhizobium paknamense</name>
    <dbReference type="NCBI Taxonomy" id="1206817"/>
    <lineage>
        <taxon>Bacteria</taxon>
        <taxon>Pseudomonadati</taxon>
        <taxon>Pseudomonadota</taxon>
        <taxon>Alphaproteobacteria</taxon>
        <taxon>Hyphomicrobiales</taxon>
        <taxon>Rhizobiaceae</taxon>
        <taxon>Rhizobium/Agrobacterium group</taxon>
        <taxon>Rhizobium</taxon>
    </lineage>
</organism>
<dbReference type="InterPro" id="IPR000792">
    <property type="entry name" value="Tscrpt_reg_LuxR_C"/>
</dbReference>
<dbReference type="GO" id="GO:0003677">
    <property type="term" value="F:DNA binding"/>
    <property type="evidence" value="ECO:0007669"/>
    <property type="project" value="UniProtKB-KW"/>
</dbReference>
<evidence type="ECO:0000256" key="1">
    <source>
        <dbReference type="ARBA" id="ARBA00023125"/>
    </source>
</evidence>
<evidence type="ECO:0000259" key="2">
    <source>
        <dbReference type="PROSITE" id="PS50043"/>
    </source>
</evidence>
<reference evidence="3 4" key="1">
    <citation type="submission" date="2023-07" db="EMBL/GenBank/DDBJ databases">
        <title>Genomic Encyclopedia of Type Strains, Phase IV (KMG-IV): sequencing the most valuable type-strain genomes for metagenomic binning, comparative biology and taxonomic classification.</title>
        <authorList>
            <person name="Goeker M."/>
        </authorList>
    </citation>
    <scope>NUCLEOTIDE SEQUENCE [LARGE SCALE GENOMIC DNA]</scope>
    <source>
        <strain evidence="3 4">DSM 100301</strain>
    </source>
</reference>